<feature type="domain" description="ZNFX1" evidence="1">
    <location>
        <begin position="101"/>
        <end position="206"/>
    </location>
</feature>
<name>A0ABR4B9C0_9LECA</name>
<evidence type="ECO:0000259" key="1">
    <source>
        <dbReference type="Pfam" id="PF25396"/>
    </source>
</evidence>
<dbReference type="EMBL" id="JBHFEH010000019">
    <property type="protein sequence ID" value="KAL2053661.1"/>
    <property type="molecule type" value="Genomic_DNA"/>
</dbReference>
<sequence>MTTNLSIRKYIKTFDRPVDSSSWTIFRDIPSSSKIFTPNRADHEDNLEVSENTVVGPYSSKEDYLERHYSLLREDAVAPLRDVVSEVQMYPRLMESESENCAHVYEKVFIMGFTFANAGIAARITLSLRRSGKKVNWEQSKRLLTGAIVALTPVNDMFKSICHVTFIAARPLSGLQRNPPEIDIFSRATDEIDIDPHQEWVMVESK</sequence>
<proteinExistence type="predicted"/>
<reference evidence="2 3" key="1">
    <citation type="submission" date="2024-09" db="EMBL/GenBank/DDBJ databases">
        <title>Rethinking Asexuality: The Enigmatic Case of Functional Sexual Genes in Lepraria (Stereocaulaceae).</title>
        <authorList>
            <person name="Doellman M."/>
            <person name="Sun Y."/>
            <person name="Barcenas-Pena A."/>
            <person name="Lumbsch H.T."/>
            <person name="Grewe F."/>
        </authorList>
    </citation>
    <scope>NUCLEOTIDE SEQUENCE [LARGE SCALE GENOMIC DNA]</scope>
    <source>
        <strain evidence="2 3">Grewe 0041</strain>
    </source>
</reference>
<comment type="caution">
    <text evidence="2">The sequence shown here is derived from an EMBL/GenBank/DDBJ whole genome shotgun (WGS) entry which is preliminary data.</text>
</comment>
<gene>
    <name evidence="2" type="ORF">ABVK25_005965</name>
</gene>
<dbReference type="Proteomes" id="UP001590951">
    <property type="component" value="Unassembled WGS sequence"/>
</dbReference>
<dbReference type="InterPro" id="IPR057373">
    <property type="entry name" value="ZNFX1"/>
</dbReference>
<evidence type="ECO:0000313" key="3">
    <source>
        <dbReference type="Proteomes" id="UP001590951"/>
    </source>
</evidence>
<accession>A0ABR4B9C0</accession>
<keyword evidence="3" id="KW-1185">Reference proteome</keyword>
<organism evidence="2 3">
    <name type="scientific">Lepraria finkii</name>
    <dbReference type="NCBI Taxonomy" id="1340010"/>
    <lineage>
        <taxon>Eukaryota</taxon>
        <taxon>Fungi</taxon>
        <taxon>Dikarya</taxon>
        <taxon>Ascomycota</taxon>
        <taxon>Pezizomycotina</taxon>
        <taxon>Lecanoromycetes</taxon>
        <taxon>OSLEUM clade</taxon>
        <taxon>Lecanoromycetidae</taxon>
        <taxon>Lecanorales</taxon>
        <taxon>Lecanorineae</taxon>
        <taxon>Stereocaulaceae</taxon>
        <taxon>Lepraria</taxon>
    </lineage>
</organism>
<protein>
    <recommendedName>
        <fullName evidence="1">ZNFX1 domain-containing protein</fullName>
    </recommendedName>
</protein>
<evidence type="ECO:0000313" key="2">
    <source>
        <dbReference type="EMBL" id="KAL2053661.1"/>
    </source>
</evidence>
<dbReference type="Pfam" id="PF25396">
    <property type="entry name" value="ZNFX1"/>
    <property type="match status" value="1"/>
</dbReference>